<evidence type="ECO:0000256" key="1">
    <source>
        <dbReference type="SAM" id="MobiDB-lite"/>
    </source>
</evidence>
<accession>A0A562QYW2</accession>
<dbReference type="Pfam" id="PF10116">
    <property type="entry name" value="Host_attach"/>
    <property type="match status" value="1"/>
</dbReference>
<keyword evidence="3" id="KW-1185">Reference proteome</keyword>
<dbReference type="AlphaFoldDB" id="A0A562QYW2"/>
<organism evidence="2 3">
    <name type="scientific">Pseudoduganella lurida</name>
    <dbReference type="NCBI Taxonomy" id="1036180"/>
    <lineage>
        <taxon>Bacteria</taxon>
        <taxon>Pseudomonadati</taxon>
        <taxon>Pseudomonadota</taxon>
        <taxon>Betaproteobacteria</taxon>
        <taxon>Burkholderiales</taxon>
        <taxon>Oxalobacteraceae</taxon>
        <taxon>Telluria group</taxon>
        <taxon>Pseudoduganella</taxon>
    </lineage>
</organism>
<evidence type="ECO:0000313" key="2">
    <source>
        <dbReference type="EMBL" id="TWI61773.1"/>
    </source>
</evidence>
<dbReference type="InterPro" id="IPR019291">
    <property type="entry name" value="Host_attachment_protein"/>
</dbReference>
<reference evidence="2 3" key="1">
    <citation type="journal article" date="2015" name="Stand. Genomic Sci.">
        <title>Genomic Encyclopedia of Bacterial and Archaeal Type Strains, Phase III: the genomes of soil and plant-associated and newly described type strains.</title>
        <authorList>
            <person name="Whitman W.B."/>
            <person name="Woyke T."/>
            <person name="Klenk H.P."/>
            <person name="Zhou Y."/>
            <person name="Lilburn T.G."/>
            <person name="Beck B.J."/>
            <person name="De Vos P."/>
            <person name="Vandamme P."/>
            <person name="Eisen J.A."/>
            <person name="Garrity G."/>
            <person name="Hugenholtz P."/>
            <person name="Kyrpides N.C."/>
        </authorList>
    </citation>
    <scope>NUCLEOTIDE SEQUENCE [LARGE SCALE GENOMIC DNA]</scope>
    <source>
        <strain evidence="2 3">CGMCC 1.10822</strain>
    </source>
</reference>
<comment type="caution">
    <text evidence="2">The sequence shown here is derived from an EMBL/GenBank/DDBJ whole genome shotgun (WGS) entry which is preliminary data.</text>
</comment>
<name>A0A562QYW2_9BURK</name>
<dbReference type="EMBL" id="VLLB01000010">
    <property type="protein sequence ID" value="TWI61773.1"/>
    <property type="molecule type" value="Genomic_DNA"/>
</dbReference>
<evidence type="ECO:0000313" key="3">
    <source>
        <dbReference type="Proteomes" id="UP000318431"/>
    </source>
</evidence>
<protein>
    <submittedName>
        <fullName evidence="2">Protein required for attachment to host cells</fullName>
    </submittedName>
</protein>
<feature type="region of interest" description="Disordered" evidence="1">
    <location>
        <begin position="38"/>
        <end position="74"/>
    </location>
</feature>
<feature type="compositionally biased region" description="Polar residues" evidence="1">
    <location>
        <begin position="56"/>
        <end position="74"/>
    </location>
</feature>
<sequence length="154" mass="16921">MQATWIVTANNGRARIFAQKEANSALLEVEDLVNPSQRGRVSDIDTDQLGHIGGSARSNTGALTQPNGYEPNQTPLEHQAELFARSVADYLQQGYTKESYKKLVLAAGPEFLGTLRKLLDKSVSGAIVLELNKDYTNLSPQDLQAQVKQHQQLT</sequence>
<proteinExistence type="predicted"/>
<dbReference type="RefSeq" id="WP_145651965.1">
    <property type="nucleotide sequence ID" value="NZ_VLLB01000010.1"/>
</dbReference>
<gene>
    <name evidence="2" type="ORF">IP91_04371</name>
</gene>
<dbReference type="Proteomes" id="UP000318431">
    <property type="component" value="Unassembled WGS sequence"/>
</dbReference>
<dbReference type="OrthoDB" id="329419at2"/>